<dbReference type="EMBL" id="CP016070">
    <property type="protein sequence ID" value="AOW79398.1"/>
    <property type="molecule type" value="Genomic_DNA"/>
</dbReference>
<dbReference type="STRING" id="1873524.HSR6_0189"/>
<accession>A0A1D8S210</accession>
<proteinExistence type="predicted"/>
<evidence type="ECO:0000313" key="2">
    <source>
        <dbReference type="EMBL" id="APE94662.1"/>
    </source>
</evidence>
<dbReference type="KEGG" id="halh:HTSR_0191"/>
<dbReference type="Proteomes" id="UP000185608">
    <property type="component" value="Chromosome"/>
</dbReference>
<evidence type="ECO:0000313" key="1">
    <source>
        <dbReference type="EMBL" id="AOW79398.1"/>
    </source>
</evidence>
<organism evidence="1 3">
    <name type="scientific">Halodesulfurarchaeum formicicum</name>
    <dbReference type="NCBI Taxonomy" id="1873524"/>
    <lineage>
        <taxon>Archaea</taxon>
        <taxon>Methanobacteriati</taxon>
        <taxon>Methanobacteriota</taxon>
        <taxon>Stenosarchaea group</taxon>
        <taxon>Halobacteria</taxon>
        <taxon>Halobacteriales</taxon>
        <taxon>Halobacteriaceae</taxon>
        <taxon>Halodesulfurarchaeum</taxon>
    </lineage>
</organism>
<dbReference type="KEGG" id="hhsr:HSR6_0189"/>
<evidence type="ECO:0000313" key="4">
    <source>
        <dbReference type="Proteomes" id="UP000186165"/>
    </source>
</evidence>
<reference evidence="2" key="3">
    <citation type="journal article" date="2017" name="ISME J.">
        <title>Discovery of anaerobic lithoheterotrophic haloarchaea, ubiquitous in hypersaline habitats.</title>
        <authorList>
            <person name="Sorokin D.Y."/>
            <person name="Messina E."/>
            <person name="Smedile F."/>
            <person name="Roman P."/>
            <person name="Damste J.S.S."/>
            <person name="Ciordia S."/>
            <person name="Mena M.C."/>
            <person name="Ferrer M."/>
            <person name="Golyshin P.N."/>
            <person name="Kublanov I.V."/>
            <person name="Samarov N.I."/>
            <person name="Toshchakov S.V."/>
            <person name="La Cono V."/>
            <person name="Yakimov M.M."/>
        </authorList>
    </citation>
    <scope>NUCLEOTIDE SEQUENCE</scope>
    <source>
        <strain evidence="2">HSR6</strain>
    </source>
</reference>
<sequence>MCVVVVPILSLRSRRAERLLSNHLDVLSGPSPHRLLKFFRVAPGDPVAGGHSS</sequence>
<dbReference type="EMBL" id="CP016804">
    <property type="protein sequence ID" value="APE94662.1"/>
    <property type="molecule type" value="Genomic_DNA"/>
</dbReference>
<accession>A0A1J1A965</accession>
<dbReference type="Proteomes" id="UP000186165">
    <property type="component" value="Chromosome"/>
</dbReference>
<evidence type="ECO:0000313" key="3">
    <source>
        <dbReference type="Proteomes" id="UP000185608"/>
    </source>
</evidence>
<reference evidence="1 3" key="1">
    <citation type="submission" date="2016-06" db="EMBL/GenBank/DDBJ databases">
        <title>Discovery of anaerobic lithoheterotrophic haloarchaeon capable of sulfur respiration by hydrogen and formate.</title>
        <authorList>
            <person name="Sorokin D.Y."/>
            <person name="Kublanov I.V."/>
            <person name="Roman P."/>
            <person name="Sinninghe Damste J.S."/>
            <person name="Golyshin P.N."/>
            <person name="Rojo D."/>
            <person name="Ciordia S."/>
            <person name="Mena Md.C."/>
            <person name="Ferrer M."/>
            <person name="Smedile F."/>
            <person name="Messina E."/>
            <person name="La Cono V."/>
            <person name="Yakimov M.M."/>
        </authorList>
    </citation>
    <scope>NUCLEOTIDE SEQUENCE [LARGE SCALE GENOMIC DNA]</scope>
    <source>
        <strain evidence="1 3">HTSR1</strain>
    </source>
</reference>
<name>A0A1D8S210_9EURY</name>
<dbReference type="AlphaFoldDB" id="A0A1D8S210"/>
<keyword evidence="4" id="KW-1185">Reference proteome</keyword>
<reference evidence="4" key="2">
    <citation type="submission" date="2016-08" db="EMBL/GenBank/DDBJ databases">
        <title>Discovery of first anaerobic lithoheterotrophic haloarchae widely represented in hypersaline habitats.</title>
        <authorList>
            <person name="Sorokin D.Y."/>
            <person name="Kublanov I.V."/>
            <person name="Roman P."/>
            <person name="Sinninghe Damste J.S."/>
            <person name="Golyshin P.N."/>
            <person name="Rojo D."/>
            <person name="Ciordia S."/>
            <person name="Mena Md.C."/>
            <person name="Ferrer M."/>
            <person name="Smedile F."/>
            <person name="Messina E."/>
            <person name="La Cono V."/>
            <person name="Yakimov M.M."/>
        </authorList>
    </citation>
    <scope>NUCLEOTIDE SEQUENCE [LARGE SCALE GENOMIC DNA]</scope>
    <source>
        <strain evidence="4">HSR6</strain>
    </source>
</reference>
<gene>
    <name evidence="2" type="ORF">HSR6_0189</name>
    <name evidence="1" type="ORF">HTSR_0191</name>
</gene>
<protein>
    <submittedName>
        <fullName evidence="1">Uncharacterized protein</fullName>
    </submittedName>
</protein>